<accession>A0AC35TZQ2</accession>
<organism evidence="1 2">
    <name type="scientific">Rhabditophanes sp. KR3021</name>
    <dbReference type="NCBI Taxonomy" id="114890"/>
    <lineage>
        <taxon>Eukaryota</taxon>
        <taxon>Metazoa</taxon>
        <taxon>Ecdysozoa</taxon>
        <taxon>Nematoda</taxon>
        <taxon>Chromadorea</taxon>
        <taxon>Rhabditida</taxon>
        <taxon>Tylenchina</taxon>
        <taxon>Panagrolaimomorpha</taxon>
        <taxon>Strongyloidoidea</taxon>
        <taxon>Alloionematidae</taxon>
        <taxon>Rhabditophanes</taxon>
    </lineage>
</organism>
<protein>
    <submittedName>
        <fullName evidence="2">FCP1 homology domain-containing protein</fullName>
    </submittedName>
</protein>
<reference evidence="2" key="1">
    <citation type="submission" date="2016-11" db="UniProtKB">
        <authorList>
            <consortium name="WormBaseParasite"/>
        </authorList>
    </citation>
    <scope>IDENTIFICATION</scope>
    <source>
        <strain evidence="2">KR3021</strain>
    </source>
</reference>
<sequence>MPSGQAKTHHRSPLTLRRTLQSPVPSPKYSNQHHIGNVDYYQHNSAYRNHNYGRDEVKSKHHATRTTVVPFNEGGGDYYDKYGYAITSAHRSPNFGEIESRRNAKKPAAFPLQLPIISSGKSKSPPKRSSSKSKERNSIYNDLSNSVYTNETTPPAYVIASSPIPPGNMFHKQPETGSVYDLYGTTNHPLHHSHKDIQSTDKPGTDLCMAPETTHRQRKKPKVPRFIASFCCCLKPSGGRSSGDKASSYHTVSNGSGDVKAKNGKVNSEAGKVKANGDGIQQVVVVGNGKKAVVQQASPITSVVPSNGIITQVPKPGQGRNLRDIGNAGTYAAANRNNLEAAKLASAAEYCEPLLGPALECDKNKKCLVIDLDETLVHSSFQPIENADYVIPVEIEGTIHEVYVLKRPFVDEFLDRVGEKYECVLFTASLAKYADPVSDLLDPKGHLKSRLFRESCVMYNGNYVKDLSKLGRPIDQVMIMDNSPASYAFHPENAIAVRSWFDDKNDTVLADCLPLLDRLASAPNVHVFKERDGVNENLNFTNNNQFMAAPRYREVVGVFD</sequence>
<name>A0AC35TZQ2_9BILA</name>
<evidence type="ECO:0000313" key="1">
    <source>
        <dbReference type="Proteomes" id="UP000095286"/>
    </source>
</evidence>
<evidence type="ECO:0000313" key="2">
    <source>
        <dbReference type="WBParaSite" id="RSKR_0000610800.1"/>
    </source>
</evidence>
<dbReference type="Proteomes" id="UP000095286">
    <property type="component" value="Unplaced"/>
</dbReference>
<proteinExistence type="predicted"/>
<dbReference type="WBParaSite" id="RSKR_0000610800.1">
    <property type="protein sequence ID" value="RSKR_0000610800.1"/>
    <property type="gene ID" value="RSKR_0000610800"/>
</dbReference>